<reference evidence="2" key="1">
    <citation type="journal article" date="2023" name="Insect Mol. Biol.">
        <title>Genome sequencing provides insights into the evolution of gene families encoding plant cell wall-degrading enzymes in longhorned beetles.</title>
        <authorList>
            <person name="Shin N.R."/>
            <person name="Okamura Y."/>
            <person name="Kirsch R."/>
            <person name="Pauchet Y."/>
        </authorList>
    </citation>
    <scope>NUCLEOTIDE SEQUENCE</scope>
    <source>
        <strain evidence="2">MMC_N1</strain>
    </source>
</reference>
<keyword evidence="1" id="KW-0732">Signal</keyword>
<sequence>MFVQPLLMAPAVIVAFLVQPHSGGIEKLCGAKNHQSVVPYTTFLKKKVDLSRRRLDYCILQMLHKFLQGGLQLKRLHANPVKSILIKYLDQKHFSLLHHRKAPSYRDQTLHTDLPGAVSP</sequence>
<proteinExistence type="predicted"/>
<feature type="chain" id="PRO_5046854417" description="Secreted protein" evidence="1">
    <location>
        <begin position="24"/>
        <end position="120"/>
    </location>
</feature>
<feature type="signal peptide" evidence="1">
    <location>
        <begin position="1"/>
        <end position="23"/>
    </location>
</feature>
<name>A0ABQ9K4L4_9CUCU</name>
<keyword evidence="3" id="KW-1185">Reference proteome</keyword>
<dbReference type="EMBL" id="JAPWTJ010000012">
    <property type="protein sequence ID" value="KAJ8985533.1"/>
    <property type="molecule type" value="Genomic_DNA"/>
</dbReference>
<dbReference type="Proteomes" id="UP001162164">
    <property type="component" value="Unassembled WGS sequence"/>
</dbReference>
<gene>
    <name evidence="2" type="ORF">NQ317_019916</name>
</gene>
<evidence type="ECO:0008006" key="4">
    <source>
        <dbReference type="Google" id="ProtNLM"/>
    </source>
</evidence>
<evidence type="ECO:0000313" key="3">
    <source>
        <dbReference type="Proteomes" id="UP001162164"/>
    </source>
</evidence>
<evidence type="ECO:0000313" key="2">
    <source>
        <dbReference type="EMBL" id="KAJ8985533.1"/>
    </source>
</evidence>
<comment type="caution">
    <text evidence="2">The sequence shown here is derived from an EMBL/GenBank/DDBJ whole genome shotgun (WGS) entry which is preliminary data.</text>
</comment>
<organism evidence="2 3">
    <name type="scientific">Molorchus minor</name>
    <dbReference type="NCBI Taxonomy" id="1323400"/>
    <lineage>
        <taxon>Eukaryota</taxon>
        <taxon>Metazoa</taxon>
        <taxon>Ecdysozoa</taxon>
        <taxon>Arthropoda</taxon>
        <taxon>Hexapoda</taxon>
        <taxon>Insecta</taxon>
        <taxon>Pterygota</taxon>
        <taxon>Neoptera</taxon>
        <taxon>Endopterygota</taxon>
        <taxon>Coleoptera</taxon>
        <taxon>Polyphaga</taxon>
        <taxon>Cucujiformia</taxon>
        <taxon>Chrysomeloidea</taxon>
        <taxon>Cerambycidae</taxon>
        <taxon>Lamiinae</taxon>
        <taxon>Monochamini</taxon>
        <taxon>Molorchus</taxon>
    </lineage>
</organism>
<accession>A0ABQ9K4L4</accession>
<protein>
    <recommendedName>
        <fullName evidence="4">Secreted protein</fullName>
    </recommendedName>
</protein>
<evidence type="ECO:0000256" key="1">
    <source>
        <dbReference type="SAM" id="SignalP"/>
    </source>
</evidence>